<dbReference type="RefSeq" id="WP_133583963.1">
    <property type="nucleotide sequence ID" value="NZ_SNYV01000011.1"/>
</dbReference>
<evidence type="ECO:0000313" key="9">
    <source>
        <dbReference type="Proteomes" id="UP000295292"/>
    </source>
</evidence>
<gene>
    <name evidence="8" type="ORF">CLV99_1681</name>
</gene>
<comment type="subcellular location">
    <subcellularLocation>
        <location evidence="1">Cell outer membrane</location>
    </subcellularLocation>
</comment>
<keyword evidence="4" id="KW-0472">Membrane</keyword>
<keyword evidence="9" id="KW-1185">Reference proteome</keyword>
<evidence type="ECO:0000259" key="7">
    <source>
        <dbReference type="Pfam" id="PF14322"/>
    </source>
</evidence>
<feature type="domain" description="RagB/SusD" evidence="6">
    <location>
        <begin position="385"/>
        <end position="528"/>
    </location>
</feature>
<dbReference type="AlphaFoldDB" id="A0A4R6WJ84"/>
<keyword evidence="5" id="KW-0998">Cell outer membrane</keyword>
<dbReference type="OrthoDB" id="5694214at2"/>
<dbReference type="SUPFAM" id="SSF48452">
    <property type="entry name" value="TPR-like"/>
    <property type="match status" value="1"/>
</dbReference>
<evidence type="ECO:0000259" key="6">
    <source>
        <dbReference type="Pfam" id="PF07980"/>
    </source>
</evidence>
<evidence type="ECO:0000256" key="4">
    <source>
        <dbReference type="ARBA" id="ARBA00023136"/>
    </source>
</evidence>
<dbReference type="Pfam" id="PF14322">
    <property type="entry name" value="SusD-like_3"/>
    <property type="match status" value="1"/>
</dbReference>
<dbReference type="GO" id="GO:0009279">
    <property type="term" value="C:cell outer membrane"/>
    <property type="evidence" value="ECO:0007669"/>
    <property type="project" value="UniProtKB-SubCell"/>
</dbReference>
<dbReference type="InterPro" id="IPR011990">
    <property type="entry name" value="TPR-like_helical_dom_sf"/>
</dbReference>
<name>A0A4R6WJ84_9SPHI</name>
<dbReference type="EMBL" id="SNYV01000011">
    <property type="protein sequence ID" value="TDQ80224.1"/>
    <property type="molecule type" value="Genomic_DNA"/>
</dbReference>
<comment type="similarity">
    <text evidence="2">Belongs to the SusD family.</text>
</comment>
<dbReference type="PROSITE" id="PS51257">
    <property type="entry name" value="PROKAR_LIPOPROTEIN"/>
    <property type="match status" value="1"/>
</dbReference>
<proteinExistence type="inferred from homology"/>
<evidence type="ECO:0000256" key="5">
    <source>
        <dbReference type="ARBA" id="ARBA00023237"/>
    </source>
</evidence>
<protein>
    <submittedName>
        <fullName evidence="8">Putative outer membrane starch-binding protein</fullName>
    </submittedName>
</protein>
<accession>A0A4R6WJ84</accession>
<dbReference type="Pfam" id="PF07980">
    <property type="entry name" value="SusD_RagB"/>
    <property type="match status" value="1"/>
</dbReference>
<evidence type="ECO:0000256" key="3">
    <source>
        <dbReference type="ARBA" id="ARBA00022729"/>
    </source>
</evidence>
<keyword evidence="3" id="KW-0732">Signal</keyword>
<dbReference type="InterPro" id="IPR012944">
    <property type="entry name" value="SusD_RagB_dom"/>
</dbReference>
<evidence type="ECO:0000256" key="1">
    <source>
        <dbReference type="ARBA" id="ARBA00004442"/>
    </source>
</evidence>
<dbReference type="Proteomes" id="UP000295292">
    <property type="component" value="Unassembled WGS sequence"/>
</dbReference>
<organism evidence="8 9">
    <name type="scientific">Sphingobacterium yanglingense</name>
    <dbReference type="NCBI Taxonomy" id="1437280"/>
    <lineage>
        <taxon>Bacteria</taxon>
        <taxon>Pseudomonadati</taxon>
        <taxon>Bacteroidota</taxon>
        <taxon>Sphingobacteriia</taxon>
        <taxon>Sphingobacteriales</taxon>
        <taxon>Sphingobacteriaceae</taxon>
        <taxon>Sphingobacterium</taxon>
    </lineage>
</organism>
<evidence type="ECO:0000313" key="8">
    <source>
        <dbReference type="EMBL" id="TDQ80224.1"/>
    </source>
</evidence>
<sequence>MKRFKSLYIVGVAAIVLASSSCKKYLTEDPSTSFSANFVYNTPEGLDMGVVALYNLNRSFYENGEWNFAVPFLLQAKTDLVLGRTGEASLYSTLAWGATLGDFGTTRYSHFWKTYYKIIDRSNAIIKYGAAVQMDESKKNELLAQARFFRAHSYFILYKLFNNIYITTEPTTPQNAANIITDKSSKEDIFKLIEEDLDYARTHLKWEISQPGRVTKGTATHVLAQVALWKQDNQKALDLAKEVIGSVQHALLPSTAEVFKGTLNHKESLFVIQYKAQTFGGGVPHRFNFLLLPQYGATPGAQYDNTMGGRGAGFLLLNDYFRDLLNQDPMDDRAKGSYYISTFYFNNPSTLPAGKKIGDVIDTYDEMSSNVADRNLFYARLNPGCIKFANETGLPNEVDQSKNIMVYRVAETYLIAAEAAWKLGLDSEGLKYINAIRTRAKAAPITELTLTSILDEDARELGFEGQRWYTLKRLGVMTQQMTKYAGNSRNGLYQANARTLFKNHMVNLPIPQAEMNLLGPKYPQNDGY</sequence>
<reference evidence="8 9" key="1">
    <citation type="submission" date="2019-03" db="EMBL/GenBank/DDBJ databases">
        <title>Genomic Encyclopedia of Archaeal and Bacterial Type Strains, Phase II (KMG-II): from individual species to whole genera.</title>
        <authorList>
            <person name="Goeker M."/>
        </authorList>
    </citation>
    <scope>NUCLEOTIDE SEQUENCE [LARGE SCALE GENOMIC DNA]</scope>
    <source>
        <strain evidence="8 9">DSM 28353</strain>
    </source>
</reference>
<dbReference type="Gene3D" id="1.25.40.390">
    <property type="match status" value="1"/>
</dbReference>
<comment type="caution">
    <text evidence="8">The sequence shown here is derived from an EMBL/GenBank/DDBJ whole genome shotgun (WGS) entry which is preliminary data.</text>
</comment>
<dbReference type="InterPro" id="IPR033985">
    <property type="entry name" value="SusD-like_N"/>
</dbReference>
<feature type="domain" description="SusD-like N-terminal" evidence="7">
    <location>
        <begin position="106"/>
        <end position="227"/>
    </location>
</feature>
<evidence type="ECO:0000256" key="2">
    <source>
        <dbReference type="ARBA" id="ARBA00006275"/>
    </source>
</evidence>